<protein>
    <submittedName>
        <fullName evidence="8">Two-component transcriptional regulator, LuxR family protein</fullName>
    </submittedName>
</protein>
<evidence type="ECO:0000259" key="7">
    <source>
        <dbReference type="PROSITE" id="PS50110"/>
    </source>
</evidence>
<keyword evidence="1 5" id="KW-0597">Phosphoprotein</keyword>
<name>E1IH13_9CHLR</name>
<dbReference type="HOGENOM" id="CLU_000445_90_10_0"/>
<feature type="domain" description="Response regulatory" evidence="7">
    <location>
        <begin position="1"/>
        <end position="109"/>
    </location>
</feature>
<dbReference type="SUPFAM" id="SSF46894">
    <property type="entry name" value="C-terminal effector domain of the bipartite response regulators"/>
    <property type="match status" value="1"/>
</dbReference>
<dbReference type="SUPFAM" id="SSF52172">
    <property type="entry name" value="CheY-like"/>
    <property type="match status" value="1"/>
</dbReference>
<dbReference type="Proteomes" id="UP000054010">
    <property type="component" value="Unassembled WGS sequence"/>
</dbReference>
<dbReference type="PRINTS" id="PR00038">
    <property type="entry name" value="HTHLUXR"/>
</dbReference>
<dbReference type="GO" id="GO:0003677">
    <property type="term" value="F:DNA binding"/>
    <property type="evidence" value="ECO:0007669"/>
    <property type="project" value="UniProtKB-KW"/>
</dbReference>
<evidence type="ECO:0000313" key="8">
    <source>
        <dbReference type="EMBL" id="EFO79488.1"/>
    </source>
</evidence>
<dbReference type="GO" id="GO:0000160">
    <property type="term" value="P:phosphorelay signal transduction system"/>
    <property type="evidence" value="ECO:0007669"/>
    <property type="project" value="InterPro"/>
</dbReference>
<evidence type="ECO:0000256" key="5">
    <source>
        <dbReference type="PROSITE-ProRule" id="PRU00169"/>
    </source>
</evidence>
<dbReference type="InterPro" id="IPR039420">
    <property type="entry name" value="WalR-like"/>
</dbReference>
<dbReference type="STRING" id="765420.OSCT_2614"/>
<dbReference type="eggNOG" id="COG2197">
    <property type="taxonomic scope" value="Bacteria"/>
</dbReference>
<feature type="domain" description="HTH luxR-type" evidence="6">
    <location>
        <begin position="135"/>
        <end position="200"/>
    </location>
</feature>
<dbReference type="PROSITE" id="PS50043">
    <property type="entry name" value="HTH_LUXR_2"/>
    <property type="match status" value="1"/>
</dbReference>
<evidence type="ECO:0000256" key="4">
    <source>
        <dbReference type="ARBA" id="ARBA00023163"/>
    </source>
</evidence>
<dbReference type="Pfam" id="PF00072">
    <property type="entry name" value="Response_reg"/>
    <property type="match status" value="1"/>
</dbReference>
<dbReference type="SMART" id="SM00448">
    <property type="entry name" value="REC"/>
    <property type="match status" value="1"/>
</dbReference>
<evidence type="ECO:0000256" key="1">
    <source>
        <dbReference type="ARBA" id="ARBA00022553"/>
    </source>
</evidence>
<organism evidence="8 9">
    <name type="scientific">Oscillochloris trichoides DG-6</name>
    <dbReference type="NCBI Taxonomy" id="765420"/>
    <lineage>
        <taxon>Bacteria</taxon>
        <taxon>Bacillati</taxon>
        <taxon>Chloroflexota</taxon>
        <taxon>Chloroflexia</taxon>
        <taxon>Chloroflexales</taxon>
        <taxon>Chloroflexineae</taxon>
        <taxon>Oscillochloridaceae</taxon>
        <taxon>Oscillochloris</taxon>
    </lineage>
</organism>
<proteinExistence type="predicted"/>
<evidence type="ECO:0000259" key="6">
    <source>
        <dbReference type="PROSITE" id="PS50043"/>
    </source>
</evidence>
<dbReference type="EMBL" id="ADVR01000112">
    <property type="protein sequence ID" value="EFO79488.1"/>
    <property type="molecule type" value="Genomic_DNA"/>
</dbReference>
<dbReference type="AlphaFoldDB" id="E1IH13"/>
<reference evidence="8 9" key="1">
    <citation type="journal article" date="2011" name="J. Bacteriol.">
        <title>Draft genome sequence of the anoxygenic filamentous phototrophic bacterium Oscillochloris trichoides subsp. DG-6.</title>
        <authorList>
            <person name="Kuznetsov B.B."/>
            <person name="Ivanovsky R.N."/>
            <person name="Keppen O.I."/>
            <person name="Sukhacheva M.V."/>
            <person name="Bumazhkin B.K."/>
            <person name="Patutina E.O."/>
            <person name="Beletsky A.V."/>
            <person name="Mardanov A.V."/>
            <person name="Baslerov R.V."/>
            <person name="Panteleeva A.N."/>
            <person name="Kolganova T.V."/>
            <person name="Ravin N.V."/>
            <person name="Skryabin K.G."/>
        </authorList>
    </citation>
    <scope>NUCLEOTIDE SEQUENCE [LARGE SCALE GENOMIC DNA]</scope>
    <source>
        <strain evidence="8 9">DG-6</strain>
    </source>
</reference>
<dbReference type="InterPro" id="IPR058245">
    <property type="entry name" value="NreC/VraR/RcsB-like_REC"/>
</dbReference>
<dbReference type="Gene3D" id="3.40.50.2300">
    <property type="match status" value="1"/>
</dbReference>
<dbReference type="PANTHER" id="PTHR43214">
    <property type="entry name" value="TWO-COMPONENT RESPONSE REGULATOR"/>
    <property type="match status" value="1"/>
</dbReference>
<evidence type="ECO:0000256" key="2">
    <source>
        <dbReference type="ARBA" id="ARBA00023015"/>
    </source>
</evidence>
<dbReference type="GO" id="GO:0006355">
    <property type="term" value="P:regulation of DNA-templated transcription"/>
    <property type="evidence" value="ECO:0007669"/>
    <property type="project" value="InterPro"/>
</dbReference>
<sequence length="204" mass="22435">MVLREGLKTLIAAQPDIEVVGEAESGDSAWAQIEICQPDVITLDISMPHGDGIQTMKRIKEAYPWIHVLILSVHDDASNLRQALAAGASGYILKSTAANALIQAIRIVAANGFYLDPLLTPHVVSQYVQRSPATTNLLGSELSEREREVVQRVVEGYSNKDIALQLNLSIKTVETYRARALDKLGLSGRAELVRYAIEQGWMNR</sequence>
<dbReference type="PROSITE" id="PS50110">
    <property type="entry name" value="RESPONSE_REGULATORY"/>
    <property type="match status" value="1"/>
</dbReference>
<dbReference type="Pfam" id="PF00196">
    <property type="entry name" value="GerE"/>
    <property type="match status" value="1"/>
</dbReference>
<accession>E1IH13</accession>
<keyword evidence="4" id="KW-0804">Transcription</keyword>
<comment type="caution">
    <text evidence="8">The sequence shown here is derived from an EMBL/GenBank/DDBJ whole genome shotgun (WGS) entry which is preliminary data.</text>
</comment>
<dbReference type="SMART" id="SM00421">
    <property type="entry name" value="HTH_LUXR"/>
    <property type="match status" value="1"/>
</dbReference>
<dbReference type="CDD" id="cd06170">
    <property type="entry name" value="LuxR_C_like"/>
    <property type="match status" value="1"/>
</dbReference>
<dbReference type="CDD" id="cd17535">
    <property type="entry name" value="REC_NarL-like"/>
    <property type="match status" value="1"/>
</dbReference>
<keyword evidence="2" id="KW-0805">Transcription regulation</keyword>
<dbReference type="InterPro" id="IPR011006">
    <property type="entry name" value="CheY-like_superfamily"/>
</dbReference>
<evidence type="ECO:0000313" key="9">
    <source>
        <dbReference type="Proteomes" id="UP000054010"/>
    </source>
</evidence>
<evidence type="ECO:0000256" key="3">
    <source>
        <dbReference type="ARBA" id="ARBA00023125"/>
    </source>
</evidence>
<dbReference type="PANTHER" id="PTHR43214:SF41">
    <property type="entry name" value="NITRATE_NITRITE RESPONSE REGULATOR PROTEIN NARP"/>
    <property type="match status" value="1"/>
</dbReference>
<keyword evidence="9" id="KW-1185">Reference proteome</keyword>
<keyword evidence="3" id="KW-0238">DNA-binding</keyword>
<feature type="modified residue" description="4-aspartylphosphate" evidence="5">
    <location>
        <position position="44"/>
    </location>
</feature>
<dbReference type="InterPro" id="IPR016032">
    <property type="entry name" value="Sig_transdc_resp-reg_C-effctor"/>
</dbReference>
<dbReference type="PROSITE" id="PS00622">
    <property type="entry name" value="HTH_LUXR_1"/>
    <property type="match status" value="1"/>
</dbReference>
<dbReference type="InterPro" id="IPR001789">
    <property type="entry name" value="Sig_transdc_resp-reg_receiver"/>
</dbReference>
<gene>
    <name evidence="8" type="ORF">OSCT_2614</name>
</gene>
<dbReference type="InterPro" id="IPR000792">
    <property type="entry name" value="Tscrpt_reg_LuxR_C"/>
</dbReference>